<name>A0A3S5IUL9_9TRYP</name>
<dbReference type="PANTHER" id="PTHR47026">
    <property type="entry name" value="PIGMENTOSA GTPASE REGULATOR-LIKE PROTEIN, PUTATIVE-RELATED"/>
    <property type="match status" value="1"/>
</dbReference>
<gene>
    <name evidence="3" type="ORF">Tco025E_01071</name>
</gene>
<dbReference type="EMBL" id="MKKU01000032">
    <property type="protein sequence ID" value="RNF26673.1"/>
    <property type="molecule type" value="Genomic_DNA"/>
</dbReference>
<keyword evidence="1" id="KW-0175">Coiled coil</keyword>
<dbReference type="Proteomes" id="UP000284403">
    <property type="component" value="Unassembled WGS sequence"/>
</dbReference>
<dbReference type="OrthoDB" id="8062037at2759"/>
<keyword evidence="4" id="KW-1185">Reference proteome</keyword>
<accession>A0A3S5IUL9</accession>
<dbReference type="PANTHER" id="PTHR47026:SF2">
    <property type="entry name" value="FLAGELLAR ASSOCIATED PROTEIN"/>
    <property type="match status" value="1"/>
</dbReference>
<dbReference type="AlphaFoldDB" id="A0A3S5IUL9"/>
<organism evidence="3 4">
    <name type="scientific">Trypanosoma conorhini</name>
    <dbReference type="NCBI Taxonomy" id="83891"/>
    <lineage>
        <taxon>Eukaryota</taxon>
        <taxon>Discoba</taxon>
        <taxon>Euglenozoa</taxon>
        <taxon>Kinetoplastea</taxon>
        <taxon>Metakinetoplastina</taxon>
        <taxon>Trypanosomatida</taxon>
        <taxon>Trypanosomatidae</taxon>
        <taxon>Trypanosoma</taxon>
    </lineage>
</organism>
<evidence type="ECO:0000256" key="1">
    <source>
        <dbReference type="SAM" id="Coils"/>
    </source>
</evidence>
<evidence type="ECO:0000256" key="2">
    <source>
        <dbReference type="SAM" id="MobiDB-lite"/>
    </source>
</evidence>
<evidence type="ECO:0000313" key="4">
    <source>
        <dbReference type="Proteomes" id="UP000284403"/>
    </source>
</evidence>
<evidence type="ECO:0000313" key="3">
    <source>
        <dbReference type="EMBL" id="RNF26673.1"/>
    </source>
</evidence>
<feature type="compositionally biased region" description="Low complexity" evidence="2">
    <location>
        <begin position="1"/>
        <end position="15"/>
    </location>
</feature>
<proteinExistence type="predicted"/>
<protein>
    <submittedName>
        <fullName evidence="3">Trichoplein, keratin filament binding protein</fullName>
    </submittedName>
</protein>
<keyword evidence="3" id="KW-0416">Keratin</keyword>
<sequence>MTASSSALPAASPIAPTHPDETLPVPMGASWPMDAKAAKRRQEDDEIRSYLVQLDALRQECEQRGEFRKAQACLDRMREVNLRYVKKIEIEARKVNVGWKRQMLEEQRLELLTFHDMWENKLRDYDEKARQLRRELERQHVMEMQSQDELIRLELMERRPRPSKALVGLRDDLKKYVQQRMYMEAERAQKAIAHREAQELQEFEVEIEKKLQDRLRALSERLRLGQAAVEKRLATNREELLLQRRSDFEKLAKKHSAALHAQEQANALVVARAQDCIRRQAKAYIQDPVKTGLELVHLTETAMVGGNMDWSAEGRQGTSFKACNRRSASRGVSLRRATPLKGTTTFSRPPWQD</sequence>
<comment type="caution">
    <text evidence="3">The sequence shown here is derived from an EMBL/GenBank/DDBJ whole genome shotgun (WGS) entry which is preliminary data.</text>
</comment>
<dbReference type="GO" id="GO:0005882">
    <property type="term" value="C:intermediate filament"/>
    <property type="evidence" value="ECO:0007669"/>
    <property type="project" value="UniProtKB-KW"/>
</dbReference>
<feature type="region of interest" description="Disordered" evidence="2">
    <location>
        <begin position="323"/>
        <end position="353"/>
    </location>
</feature>
<dbReference type="RefSeq" id="XP_029231879.1">
    <property type="nucleotide sequence ID" value="XM_029368009.1"/>
</dbReference>
<feature type="region of interest" description="Disordered" evidence="2">
    <location>
        <begin position="1"/>
        <end position="39"/>
    </location>
</feature>
<reference evidence="3 4" key="1">
    <citation type="journal article" date="2018" name="BMC Genomics">
        <title>Genomic comparison of Trypanosoma conorhini and Trypanosoma rangeli to Trypanosoma cruzi strains of high and low virulence.</title>
        <authorList>
            <person name="Bradwell K.R."/>
            <person name="Koparde V.N."/>
            <person name="Matveyev A.V."/>
            <person name="Serrano M.G."/>
            <person name="Alves J.M."/>
            <person name="Parikh H."/>
            <person name="Huang B."/>
            <person name="Lee V."/>
            <person name="Espinosa-Alvarez O."/>
            <person name="Ortiz P.A."/>
            <person name="Costa-Martins A.G."/>
            <person name="Teixeira M.M."/>
            <person name="Buck G.A."/>
        </authorList>
    </citation>
    <scope>NUCLEOTIDE SEQUENCE [LARGE SCALE GENOMIC DNA]</scope>
    <source>
        <strain evidence="3 4">025E</strain>
    </source>
</reference>
<dbReference type="GeneID" id="40314682"/>
<feature type="coiled-coil region" evidence="1">
    <location>
        <begin position="115"/>
        <end position="142"/>
    </location>
</feature>